<evidence type="ECO:0000313" key="3">
    <source>
        <dbReference type="EMBL" id="KAF6153932.1"/>
    </source>
</evidence>
<feature type="domain" description="FAR1" evidence="2">
    <location>
        <begin position="69"/>
        <end position="156"/>
    </location>
</feature>
<dbReference type="Proteomes" id="UP000541444">
    <property type="component" value="Unassembled WGS sequence"/>
</dbReference>
<comment type="caution">
    <text evidence="3">The sequence shown here is derived from an EMBL/GenBank/DDBJ whole genome shotgun (WGS) entry which is preliminary data.</text>
</comment>
<keyword evidence="4" id="KW-1185">Reference proteome</keyword>
<organism evidence="3 4">
    <name type="scientific">Kingdonia uniflora</name>
    <dbReference type="NCBI Taxonomy" id="39325"/>
    <lineage>
        <taxon>Eukaryota</taxon>
        <taxon>Viridiplantae</taxon>
        <taxon>Streptophyta</taxon>
        <taxon>Embryophyta</taxon>
        <taxon>Tracheophyta</taxon>
        <taxon>Spermatophyta</taxon>
        <taxon>Magnoliopsida</taxon>
        <taxon>Ranunculales</taxon>
        <taxon>Circaeasteraceae</taxon>
        <taxon>Kingdonia</taxon>
    </lineage>
</organism>
<dbReference type="InterPro" id="IPR004330">
    <property type="entry name" value="FAR1_DNA_bnd_dom"/>
</dbReference>
<feature type="region of interest" description="Disordered" evidence="1">
    <location>
        <begin position="1"/>
        <end position="20"/>
    </location>
</feature>
<reference evidence="3 4" key="1">
    <citation type="journal article" date="2020" name="IScience">
        <title>Genome Sequencing of the Endangered Kingdonia uniflora (Circaeasteraceae, Ranunculales) Reveals Potential Mechanisms of Evolutionary Specialization.</title>
        <authorList>
            <person name="Sun Y."/>
            <person name="Deng T."/>
            <person name="Zhang A."/>
            <person name="Moore M.J."/>
            <person name="Landis J.B."/>
            <person name="Lin N."/>
            <person name="Zhang H."/>
            <person name="Zhang X."/>
            <person name="Huang J."/>
            <person name="Zhang X."/>
            <person name="Sun H."/>
            <person name="Wang H."/>
        </authorList>
    </citation>
    <scope>NUCLEOTIDE SEQUENCE [LARGE SCALE GENOMIC DNA]</scope>
    <source>
        <strain evidence="3">TB1705</strain>
        <tissue evidence="3">Leaf</tissue>
    </source>
</reference>
<evidence type="ECO:0000256" key="1">
    <source>
        <dbReference type="SAM" id="MobiDB-lite"/>
    </source>
</evidence>
<sequence>MKEAESYDSVHIPVSSPTHEEIYPALQEVEAEEAIQAKIEPNYDSSDDSSDGCPIKGQHVDIVEDVRRWYERYGRRQGFSTKMHNSIKRSRSDDIGRVHFKFSKKNLGKNSETSERDGNKISSDKCGCKTTMNINWNTKIGKYVVISFTDIHKSKLASPRNHHRMKVYRFPPEAAKNLTATFKLHNILVSKVPTLFLDKTFNKRDCYNHNAKLNKKRLVRGVAQAALEWVRKKQNEYMMFYFDIELNEEDRTLNLFF</sequence>
<proteinExistence type="predicted"/>
<dbReference type="OrthoDB" id="2402896at2759"/>
<protein>
    <recommendedName>
        <fullName evidence="2">FAR1 domain-containing protein</fullName>
    </recommendedName>
</protein>
<gene>
    <name evidence="3" type="ORF">GIB67_023709</name>
</gene>
<evidence type="ECO:0000259" key="2">
    <source>
        <dbReference type="Pfam" id="PF03101"/>
    </source>
</evidence>
<dbReference type="AlphaFoldDB" id="A0A7J7MGI1"/>
<name>A0A7J7MGI1_9MAGN</name>
<dbReference type="PANTHER" id="PTHR47718">
    <property type="entry name" value="OS01G0519700 PROTEIN"/>
    <property type="match status" value="1"/>
</dbReference>
<dbReference type="Pfam" id="PF03101">
    <property type="entry name" value="FAR1"/>
    <property type="match status" value="1"/>
</dbReference>
<evidence type="ECO:0000313" key="4">
    <source>
        <dbReference type="Proteomes" id="UP000541444"/>
    </source>
</evidence>
<dbReference type="EMBL" id="JACGCM010001549">
    <property type="protein sequence ID" value="KAF6153932.1"/>
    <property type="molecule type" value="Genomic_DNA"/>
</dbReference>
<accession>A0A7J7MGI1</accession>